<organism evidence="1">
    <name type="scientific">Anguilla anguilla</name>
    <name type="common">European freshwater eel</name>
    <name type="synonym">Muraena anguilla</name>
    <dbReference type="NCBI Taxonomy" id="7936"/>
    <lineage>
        <taxon>Eukaryota</taxon>
        <taxon>Metazoa</taxon>
        <taxon>Chordata</taxon>
        <taxon>Craniata</taxon>
        <taxon>Vertebrata</taxon>
        <taxon>Euteleostomi</taxon>
        <taxon>Actinopterygii</taxon>
        <taxon>Neopterygii</taxon>
        <taxon>Teleostei</taxon>
        <taxon>Anguilliformes</taxon>
        <taxon>Anguillidae</taxon>
        <taxon>Anguilla</taxon>
    </lineage>
</organism>
<reference evidence="1" key="2">
    <citation type="journal article" date="2015" name="Fish Shellfish Immunol.">
        <title>Early steps in the European eel (Anguilla anguilla)-Vibrio vulnificus interaction in the gills: Role of the RtxA13 toxin.</title>
        <authorList>
            <person name="Callol A."/>
            <person name="Pajuelo D."/>
            <person name="Ebbesson L."/>
            <person name="Teles M."/>
            <person name="MacKenzie S."/>
            <person name="Amaro C."/>
        </authorList>
    </citation>
    <scope>NUCLEOTIDE SEQUENCE</scope>
</reference>
<evidence type="ECO:0000313" key="1">
    <source>
        <dbReference type="EMBL" id="JAH35205.1"/>
    </source>
</evidence>
<name>A0A0E9S3E7_ANGAN</name>
<reference evidence="1" key="1">
    <citation type="submission" date="2014-11" db="EMBL/GenBank/DDBJ databases">
        <authorList>
            <person name="Amaro Gonzalez C."/>
        </authorList>
    </citation>
    <scope>NUCLEOTIDE SEQUENCE</scope>
</reference>
<protein>
    <submittedName>
        <fullName evidence="1">Uncharacterized protein</fullName>
    </submittedName>
</protein>
<sequence length="15" mass="1687">MTAFAPLKSKLFVFS</sequence>
<dbReference type="EMBL" id="GBXM01073372">
    <property type="protein sequence ID" value="JAH35205.1"/>
    <property type="molecule type" value="Transcribed_RNA"/>
</dbReference>
<accession>A0A0E9S3E7</accession>
<proteinExistence type="predicted"/>